<dbReference type="VEuPathDB" id="TrichDB:TVAGG3_0201700"/>
<dbReference type="InParanoid" id="A2DWM8"/>
<dbReference type="AlphaFoldDB" id="A2DWM8"/>
<accession>A2DWM8</accession>
<dbReference type="EMBL" id="DS113259">
    <property type="protein sequence ID" value="EAY15213.1"/>
    <property type="molecule type" value="Genomic_DNA"/>
</dbReference>
<dbReference type="SMR" id="A2DWM8"/>
<organism evidence="1 2">
    <name type="scientific">Trichomonas vaginalis (strain ATCC PRA-98 / G3)</name>
    <dbReference type="NCBI Taxonomy" id="412133"/>
    <lineage>
        <taxon>Eukaryota</taxon>
        <taxon>Metamonada</taxon>
        <taxon>Parabasalia</taxon>
        <taxon>Trichomonadida</taxon>
        <taxon>Trichomonadidae</taxon>
        <taxon>Trichomonas</taxon>
    </lineage>
</organism>
<dbReference type="Proteomes" id="UP000001542">
    <property type="component" value="Unassembled WGS sequence"/>
</dbReference>
<dbReference type="VEuPathDB" id="TrichDB:TVAG_202070"/>
<protein>
    <submittedName>
        <fullName evidence="1">Uncharacterized protein</fullName>
    </submittedName>
</protein>
<keyword evidence="2" id="KW-1185">Reference proteome</keyword>
<evidence type="ECO:0000313" key="2">
    <source>
        <dbReference type="Proteomes" id="UP000001542"/>
    </source>
</evidence>
<sequence length="74" mass="8805">MNMKKSTSSMEFECLFLKDCRDYIHKSKSNIFKVQDLLSEESNNGVKDNCNYIRLFESRLIDQNSRMKNISFQL</sequence>
<reference evidence="1" key="2">
    <citation type="journal article" date="2007" name="Science">
        <title>Draft genome sequence of the sexually transmitted pathogen Trichomonas vaginalis.</title>
        <authorList>
            <person name="Carlton J.M."/>
            <person name="Hirt R.P."/>
            <person name="Silva J.C."/>
            <person name="Delcher A.L."/>
            <person name="Schatz M."/>
            <person name="Zhao Q."/>
            <person name="Wortman J.R."/>
            <person name="Bidwell S.L."/>
            <person name="Alsmark U.C.M."/>
            <person name="Besteiro S."/>
            <person name="Sicheritz-Ponten T."/>
            <person name="Noel C.J."/>
            <person name="Dacks J.B."/>
            <person name="Foster P.G."/>
            <person name="Simillion C."/>
            <person name="Van de Peer Y."/>
            <person name="Miranda-Saavedra D."/>
            <person name="Barton G.J."/>
            <person name="Westrop G.D."/>
            <person name="Mueller S."/>
            <person name="Dessi D."/>
            <person name="Fiori P.L."/>
            <person name="Ren Q."/>
            <person name="Paulsen I."/>
            <person name="Zhang H."/>
            <person name="Bastida-Corcuera F.D."/>
            <person name="Simoes-Barbosa A."/>
            <person name="Brown M.T."/>
            <person name="Hayes R.D."/>
            <person name="Mukherjee M."/>
            <person name="Okumura C.Y."/>
            <person name="Schneider R."/>
            <person name="Smith A.J."/>
            <person name="Vanacova S."/>
            <person name="Villalvazo M."/>
            <person name="Haas B.J."/>
            <person name="Pertea M."/>
            <person name="Feldblyum T.V."/>
            <person name="Utterback T.R."/>
            <person name="Shu C.L."/>
            <person name="Osoegawa K."/>
            <person name="de Jong P.J."/>
            <person name="Hrdy I."/>
            <person name="Horvathova L."/>
            <person name="Zubacova Z."/>
            <person name="Dolezal P."/>
            <person name="Malik S.B."/>
            <person name="Logsdon J.M. Jr."/>
            <person name="Henze K."/>
            <person name="Gupta A."/>
            <person name="Wang C.C."/>
            <person name="Dunne R.L."/>
            <person name="Upcroft J.A."/>
            <person name="Upcroft P."/>
            <person name="White O."/>
            <person name="Salzberg S.L."/>
            <person name="Tang P."/>
            <person name="Chiu C.-H."/>
            <person name="Lee Y.-S."/>
            <person name="Embley T.M."/>
            <person name="Coombs G.H."/>
            <person name="Mottram J.C."/>
            <person name="Tachezy J."/>
            <person name="Fraser-Liggett C.M."/>
            <person name="Johnson P.J."/>
        </authorList>
    </citation>
    <scope>NUCLEOTIDE SEQUENCE [LARGE SCALE GENOMIC DNA]</scope>
    <source>
        <strain evidence="1">G3</strain>
    </source>
</reference>
<evidence type="ECO:0000313" key="1">
    <source>
        <dbReference type="EMBL" id="EAY15213.1"/>
    </source>
</evidence>
<name>A2DWM8_TRIV3</name>
<reference evidence="1" key="1">
    <citation type="submission" date="2006-10" db="EMBL/GenBank/DDBJ databases">
        <authorList>
            <person name="Amadeo P."/>
            <person name="Zhao Q."/>
            <person name="Wortman J."/>
            <person name="Fraser-Liggett C."/>
            <person name="Carlton J."/>
        </authorList>
    </citation>
    <scope>NUCLEOTIDE SEQUENCE</scope>
    <source>
        <strain evidence="1">G3</strain>
    </source>
</reference>
<dbReference type="KEGG" id="tva:75644410"/>
<proteinExistence type="predicted"/>
<dbReference type="RefSeq" id="XP_001327436.1">
    <property type="nucleotide sequence ID" value="XM_001327401.1"/>
</dbReference>
<gene>
    <name evidence="1" type="ORF">TVAG_202070</name>
</gene>